<comment type="caution">
    <text evidence="13">The sequence shown here is derived from an EMBL/GenBank/DDBJ whole genome shotgun (WGS) entry which is preliminary data.</text>
</comment>
<dbReference type="InterPro" id="IPR049179">
    <property type="entry name" value="T2SSK_SAM-like_2nd"/>
</dbReference>
<evidence type="ECO:0000256" key="7">
    <source>
        <dbReference type="ARBA" id="ARBA00022927"/>
    </source>
</evidence>
<keyword evidence="7" id="KW-0653">Protein transport</keyword>
<dbReference type="RefSeq" id="WP_168449398.1">
    <property type="nucleotide sequence ID" value="NZ_JAAWWK010000002.1"/>
</dbReference>
<dbReference type="PANTHER" id="PTHR38831">
    <property type="entry name" value="TYPE II SECRETION SYSTEM PROTEIN K"/>
    <property type="match status" value="1"/>
</dbReference>
<keyword evidence="9 10" id="KW-0472">Membrane</keyword>
<evidence type="ECO:0000256" key="3">
    <source>
        <dbReference type="ARBA" id="ARBA00022448"/>
    </source>
</evidence>
<comment type="subcellular location">
    <subcellularLocation>
        <location evidence="1 10">Cell inner membrane</location>
    </subcellularLocation>
</comment>
<keyword evidence="3 10" id="KW-0813">Transport</keyword>
<dbReference type="InterPro" id="IPR005628">
    <property type="entry name" value="GspK"/>
</dbReference>
<evidence type="ECO:0000256" key="5">
    <source>
        <dbReference type="ARBA" id="ARBA00022519"/>
    </source>
</evidence>
<dbReference type="SUPFAM" id="SSF54523">
    <property type="entry name" value="Pili subunits"/>
    <property type="match status" value="1"/>
</dbReference>
<evidence type="ECO:0000256" key="8">
    <source>
        <dbReference type="ARBA" id="ARBA00022989"/>
    </source>
</evidence>
<keyword evidence="5 10" id="KW-0997">Cell inner membrane</keyword>
<dbReference type="Gene3D" id="1.10.40.60">
    <property type="entry name" value="EpsJ-like"/>
    <property type="match status" value="2"/>
</dbReference>
<evidence type="ECO:0000256" key="10">
    <source>
        <dbReference type="PIRNR" id="PIRNR002786"/>
    </source>
</evidence>
<keyword evidence="14" id="KW-1185">Reference proteome</keyword>
<dbReference type="Gene3D" id="3.30.1300.30">
    <property type="entry name" value="GSPII I/J protein-like"/>
    <property type="match status" value="1"/>
</dbReference>
<feature type="domain" description="T2SS protein K second SAM-like" evidence="11">
    <location>
        <begin position="224"/>
        <end position="284"/>
    </location>
</feature>
<organism evidence="13 14">
    <name type="scientific">Spongiibacter thalassae</name>
    <dbReference type="NCBI Taxonomy" id="2721624"/>
    <lineage>
        <taxon>Bacteria</taxon>
        <taxon>Pseudomonadati</taxon>
        <taxon>Pseudomonadota</taxon>
        <taxon>Gammaproteobacteria</taxon>
        <taxon>Cellvibrionales</taxon>
        <taxon>Spongiibacteraceae</taxon>
        <taxon>Spongiibacter</taxon>
    </lineage>
</organism>
<dbReference type="EMBL" id="JAAWWK010000002">
    <property type="protein sequence ID" value="NKI16852.1"/>
    <property type="molecule type" value="Genomic_DNA"/>
</dbReference>
<evidence type="ECO:0000256" key="2">
    <source>
        <dbReference type="ARBA" id="ARBA00007246"/>
    </source>
</evidence>
<evidence type="ECO:0000313" key="13">
    <source>
        <dbReference type="EMBL" id="NKI16852.1"/>
    </source>
</evidence>
<dbReference type="Pfam" id="PF03934">
    <property type="entry name" value="T2SSK"/>
    <property type="match status" value="1"/>
</dbReference>
<dbReference type="InterPro" id="IPR049031">
    <property type="entry name" value="T2SSK_SAM-like_1st"/>
</dbReference>
<keyword evidence="6" id="KW-0812">Transmembrane</keyword>
<reference evidence="13 14" key="1">
    <citation type="submission" date="2020-04" db="EMBL/GenBank/DDBJ databases">
        <authorList>
            <person name="Yoon J."/>
        </authorList>
    </citation>
    <scope>NUCLEOTIDE SEQUENCE [LARGE SCALE GENOMIC DNA]</scope>
    <source>
        <strain evidence="13 14">KMU-166</strain>
    </source>
</reference>
<dbReference type="PANTHER" id="PTHR38831:SF1">
    <property type="entry name" value="TYPE II SECRETION SYSTEM PROTEIN K-RELATED"/>
    <property type="match status" value="1"/>
</dbReference>
<evidence type="ECO:0000259" key="12">
    <source>
        <dbReference type="Pfam" id="PF21687"/>
    </source>
</evidence>
<accession>A0ABX1GEF2</accession>
<protein>
    <recommendedName>
        <fullName evidence="10">Type II secretion system protein K</fullName>
    </recommendedName>
</protein>
<dbReference type="Proteomes" id="UP000765845">
    <property type="component" value="Unassembled WGS sequence"/>
</dbReference>
<name>A0ABX1GEF2_9GAMM</name>
<sequence length="332" mass="37049">MRVGQARPPGRQRGAALLTVLLMVSIMLVLSVNLVEGVRFNSQRLFNQRMMDQAFWYALGGERIAAMALEDVAGESVIALHQNWARKDIVFPVDGGSIAGLIEDQQACFNVNNLYLADNPDGELPEKTGSELLLEHLFENLELDVQRVAFIVGRLRDWIDEDFTPEGVYGAEDLSYNSADYPYVPPNRPIESLSEMSLFAEFEAEERERLLPLLCALPEVNTAININTLTVEDAPLLAAAIGNVLDVETVRAIIETRPERGWGEVADFVTALSLPGEQAIPAKLLPLLGVNSRYFLGLADVFYEQRQLRIYSRFVLQNGKIVAYGREYGEIF</sequence>
<dbReference type="InterPro" id="IPR045584">
    <property type="entry name" value="Pilin-like"/>
</dbReference>
<evidence type="ECO:0000256" key="9">
    <source>
        <dbReference type="ARBA" id="ARBA00023136"/>
    </source>
</evidence>
<proteinExistence type="inferred from homology"/>
<evidence type="ECO:0000313" key="14">
    <source>
        <dbReference type="Proteomes" id="UP000765845"/>
    </source>
</evidence>
<keyword evidence="8" id="KW-1133">Transmembrane helix</keyword>
<evidence type="ECO:0000256" key="1">
    <source>
        <dbReference type="ARBA" id="ARBA00004533"/>
    </source>
</evidence>
<gene>
    <name evidence="13" type="primary">gspK</name>
    <name evidence="13" type="ORF">HCU74_05385</name>
</gene>
<dbReference type="PIRSF" id="PIRSF002786">
    <property type="entry name" value="XcpX"/>
    <property type="match status" value="1"/>
</dbReference>
<dbReference type="SUPFAM" id="SSF158544">
    <property type="entry name" value="GspK insert domain-like"/>
    <property type="match status" value="2"/>
</dbReference>
<keyword evidence="4 10" id="KW-1003">Cell membrane</keyword>
<evidence type="ECO:0000256" key="6">
    <source>
        <dbReference type="ARBA" id="ARBA00022692"/>
    </source>
</evidence>
<dbReference type="InterPro" id="IPR038072">
    <property type="entry name" value="GspK_central_sf"/>
</dbReference>
<evidence type="ECO:0000259" key="11">
    <source>
        <dbReference type="Pfam" id="PF03934"/>
    </source>
</evidence>
<feature type="domain" description="T2SS protein K first SAM-like" evidence="12">
    <location>
        <begin position="107"/>
        <end position="219"/>
    </location>
</feature>
<evidence type="ECO:0000256" key="4">
    <source>
        <dbReference type="ARBA" id="ARBA00022475"/>
    </source>
</evidence>
<comment type="similarity">
    <text evidence="2 10">Belongs to the GSP K family.</text>
</comment>
<dbReference type="Pfam" id="PF21687">
    <property type="entry name" value="T2SSK_1st"/>
    <property type="match status" value="1"/>
</dbReference>
<dbReference type="NCBIfam" id="NF037980">
    <property type="entry name" value="T2SS_GspK"/>
    <property type="match status" value="1"/>
</dbReference>